<comment type="function">
    <text evidence="4">Catalyzes amidations at positions B, D, E, and G on adenosylcobyrinic A,C-diamide. NH(2) groups are provided by glutamine, and one molecule of ATP is hydrogenolyzed for each amidation.</text>
</comment>
<comment type="similarity">
    <text evidence="4">Belongs to the CobB/CobQ family. CobQ subfamily.</text>
</comment>
<dbReference type="InterPro" id="IPR027417">
    <property type="entry name" value="P-loop_NTPase"/>
</dbReference>
<gene>
    <name evidence="4" type="primary">cobQ</name>
    <name evidence="7" type="ORF">SAMN05660324_0607</name>
</gene>
<dbReference type="AlphaFoldDB" id="A0A1G7MGE5"/>
<dbReference type="NCBIfam" id="NF001989">
    <property type="entry name" value="PRK00784.1"/>
    <property type="match status" value="1"/>
</dbReference>
<dbReference type="InterPro" id="IPR029062">
    <property type="entry name" value="Class_I_gatase-like"/>
</dbReference>
<protein>
    <recommendedName>
        <fullName evidence="4">Cobyric acid synthase</fullName>
    </recommendedName>
</protein>
<keyword evidence="3 4" id="KW-0315">Glutamine amidotransferase</keyword>
<proteinExistence type="inferred from homology"/>
<keyword evidence="8" id="KW-1185">Reference proteome</keyword>
<dbReference type="UniPathway" id="UPA00148"/>
<dbReference type="PROSITE" id="PS51274">
    <property type="entry name" value="GATASE_COBBQ"/>
    <property type="match status" value="1"/>
</dbReference>
<dbReference type="InterPro" id="IPR047045">
    <property type="entry name" value="CobQ_N"/>
</dbReference>
<dbReference type="Pfam" id="PF01656">
    <property type="entry name" value="CbiA"/>
    <property type="match status" value="1"/>
</dbReference>
<comment type="pathway">
    <text evidence="1 4">Cofactor biosynthesis; adenosylcobalamin biosynthesis.</text>
</comment>
<dbReference type="InterPro" id="IPR011698">
    <property type="entry name" value="GATase_3"/>
</dbReference>
<dbReference type="CDD" id="cd01750">
    <property type="entry name" value="GATase1_CobQ"/>
    <property type="match status" value="1"/>
</dbReference>
<dbReference type="EMBL" id="FNCF01000001">
    <property type="protein sequence ID" value="SDF60209.1"/>
    <property type="molecule type" value="Genomic_DNA"/>
</dbReference>
<feature type="active site" evidence="4">
    <location>
        <position position="419"/>
    </location>
</feature>
<reference evidence="8" key="1">
    <citation type="submission" date="2016-10" db="EMBL/GenBank/DDBJ databases">
        <authorList>
            <person name="Varghese N."/>
            <person name="Submissions S."/>
        </authorList>
    </citation>
    <scope>NUCLEOTIDE SEQUENCE [LARGE SCALE GENOMIC DNA]</scope>
    <source>
        <strain evidence="8">DSM 44526</strain>
    </source>
</reference>
<dbReference type="Gene3D" id="3.40.50.300">
    <property type="entry name" value="P-loop containing nucleotide triphosphate hydrolases"/>
    <property type="match status" value="1"/>
</dbReference>
<dbReference type="GO" id="GO:0009236">
    <property type="term" value="P:cobalamin biosynthetic process"/>
    <property type="evidence" value="ECO:0007669"/>
    <property type="project" value="UniProtKB-UniRule"/>
</dbReference>
<name>A0A1G7MGE5_9ACTN</name>
<dbReference type="HAMAP" id="MF_00028">
    <property type="entry name" value="CobQ"/>
    <property type="match status" value="1"/>
</dbReference>
<dbReference type="PANTHER" id="PTHR21343:SF1">
    <property type="entry name" value="COBYRIC ACID SYNTHASE"/>
    <property type="match status" value="1"/>
</dbReference>
<evidence type="ECO:0000259" key="5">
    <source>
        <dbReference type="Pfam" id="PF01656"/>
    </source>
</evidence>
<dbReference type="Proteomes" id="UP000198863">
    <property type="component" value="Unassembled WGS sequence"/>
</dbReference>
<keyword evidence="2 4" id="KW-0169">Cobalamin biosynthesis</keyword>
<organism evidence="7 8">
    <name type="scientific">Klenkia brasiliensis</name>
    <dbReference type="NCBI Taxonomy" id="333142"/>
    <lineage>
        <taxon>Bacteria</taxon>
        <taxon>Bacillati</taxon>
        <taxon>Actinomycetota</taxon>
        <taxon>Actinomycetes</taxon>
        <taxon>Geodermatophilales</taxon>
        <taxon>Geodermatophilaceae</taxon>
        <taxon>Klenkia</taxon>
    </lineage>
</organism>
<dbReference type="Pfam" id="PF07685">
    <property type="entry name" value="GATase_3"/>
    <property type="match status" value="1"/>
</dbReference>
<evidence type="ECO:0000313" key="8">
    <source>
        <dbReference type="Proteomes" id="UP000198863"/>
    </source>
</evidence>
<feature type="active site" description="Nucleophile" evidence="4">
    <location>
        <position position="335"/>
    </location>
</feature>
<dbReference type="RefSeq" id="WP_242658100.1">
    <property type="nucleotide sequence ID" value="NZ_FNCF01000001.1"/>
</dbReference>
<dbReference type="SUPFAM" id="SSF52540">
    <property type="entry name" value="P-loop containing nucleoside triphosphate hydrolases"/>
    <property type="match status" value="1"/>
</dbReference>
<sequence>MSALLVAGTTSDAGKSVVTAGICRWLAREGVSVAPFKAQNMSNNSWVTADGAEIGRAQVFQAAAARAEPEAAMNPVLLKPGGERSSQVVVLGRAVTDVTAMSYRGLKAQLLEQVLASLADLRSRFDVVVCEGAGSPTEINLRDTDIANMGLATAAQLPVVVVGDIDRGGVFPALYGTVALMPPADQALVAGFLVNKFRGDPRLLAPGLDQLRDLTGRPTLGVLPWVPGLWLDVEDSLDLDGDRGQAAPPVGEDVLRVSVVRLPRLSNFTDLDALAAEPGVLVRYATSPAELADADLVVLPGTRATVADLAWLRERGLDAAIARRAAEGRPVLGICGGHQMLARTITDDVESRAGAVAGLGLLPTDVVFGAQKVLARPTGSWRGHPVHGYEIHHGVVTPDGGEPFLDGVRVGAVSGTTWHGALENDGFRRAFLADVAATTGRRFTVAPDTDFAAVRERRLDALGDLVAEHADTAALWRLLEQGTPPGLPLLPPGAGWTA</sequence>
<dbReference type="PROSITE" id="PS51273">
    <property type="entry name" value="GATASE_TYPE_1"/>
    <property type="match status" value="1"/>
</dbReference>
<dbReference type="SUPFAM" id="SSF52317">
    <property type="entry name" value="Class I glutamine amidotransferase-like"/>
    <property type="match status" value="1"/>
</dbReference>
<evidence type="ECO:0000313" key="7">
    <source>
        <dbReference type="EMBL" id="SDF60209.1"/>
    </source>
</evidence>
<dbReference type="NCBIfam" id="TIGR00313">
    <property type="entry name" value="cobQ"/>
    <property type="match status" value="1"/>
</dbReference>
<evidence type="ECO:0000256" key="2">
    <source>
        <dbReference type="ARBA" id="ARBA00022573"/>
    </source>
</evidence>
<dbReference type="GO" id="GO:0015420">
    <property type="term" value="F:ABC-type vitamin B12 transporter activity"/>
    <property type="evidence" value="ECO:0007669"/>
    <property type="project" value="UniProtKB-UniRule"/>
</dbReference>
<feature type="domain" description="CobQ/CobB/MinD/ParA nucleotide binding" evidence="5">
    <location>
        <begin position="5"/>
        <end position="229"/>
    </location>
</feature>
<evidence type="ECO:0000256" key="4">
    <source>
        <dbReference type="HAMAP-Rule" id="MF_00028"/>
    </source>
</evidence>
<dbReference type="GO" id="GO:0003824">
    <property type="term" value="F:catalytic activity"/>
    <property type="evidence" value="ECO:0007669"/>
    <property type="project" value="InterPro"/>
</dbReference>
<dbReference type="InterPro" id="IPR033949">
    <property type="entry name" value="CobQ_GATase1"/>
</dbReference>
<accession>A0A1G7MGE5</accession>
<dbReference type="InterPro" id="IPR004459">
    <property type="entry name" value="CobQ_synth"/>
</dbReference>
<evidence type="ECO:0000256" key="1">
    <source>
        <dbReference type="ARBA" id="ARBA00004953"/>
    </source>
</evidence>
<dbReference type="CDD" id="cd05389">
    <property type="entry name" value="CobQ_N"/>
    <property type="match status" value="1"/>
</dbReference>
<dbReference type="Gene3D" id="3.40.50.880">
    <property type="match status" value="1"/>
</dbReference>
<evidence type="ECO:0000259" key="6">
    <source>
        <dbReference type="Pfam" id="PF07685"/>
    </source>
</evidence>
<feature type="domain" description="CobB/CobQ-like glutamine amidotransferase" evidence="6">
    <location>
        <begin position="256"/>
        <end position="424"/>
    </location>
</feature>
<evidence type="ECO:0000256" key="3">
    <source>
        <dbReference type="ARBA" id="ARBA00022962"/>
    </source>
</evidence>
<dbReference type="InterPro" id="IPR002586">
    <property type="entry name" value="CobQ/CobB/MinD/ParA_Nub-bd_dom"/>
</dbReference>
<dbReference type="PANTHER" id="PTHR21343">
    <property type="entry name" value="DETHIOBIOTIN SYNTHETASE"/>
    <property type="match status" value="1"/>
</dbReference>